<feature type="active site" description="Nucleophile" evidence="9">
    <location>
        <position position="170"/>
    </location>
</feature>
<feature type="signal peptide" evidence="10">
    <location>
        <begin position="1"/>
        <end position="17"/>
    </location>
</feature>
<reference evidence="12 13" key="1">
    <citation type="submission" date="2019-12" db="EMBL/GenBank/DDBJ databases">
        <authorList>
            <person name="Zhao J."/>
        </authorList>
    </citation>
    <scope>NUCLEOTIDE SEQUENCE [LARGE SCALE GENOMIC DNA]</scope>
    <source>
        <strain evidence="12 13">S-15</strain>
    </source>
</reference>
<feature type="chain" id="PRO_5026997454" evidence="10">
    <location>
        <begin position="18"/>
        <end position="196"/>
    </location>
</feature>
<keyword evidence="5" id="KW-0378">Hydrolase</keyword>
<keyword evidence="7 9" id="KW-0573">Peptidoglycan synthesis</keyword>
<feature type="domain" description="L,D-TPase catalytic" evidence="11">
    <location>
        <begin position="38"/>
        <end position="194"/>
    </location>
</feature>
<dbReference type="GO" id="GO:0071555">
    <property type="term" value="P:cell wall organization"/>
    <property type="evidence" value="ECO:0007669"/>
    <property type="project" value="UniProtKB-UniRule"/>
</dbReference>
<keyword evidence="3" id="KW-0328">Glycosyltransferase</keyword>
<keyword evidence="6 9" id="KW-0133">Cell shape</keyword>
<dbReference type="Proteomes" id="UP000470771">
    <property type="component" value="Unassembled WGS sequence"/>
</dbReference>
<dbReference type="PANTHER" id="PTHR30582">
    <property type="entry name" value="L,D-TRANSPEPTIDASE"/>
    <property type="match status" value="1"/>
</dbReference>
<name>A0A6N9NK93_9FLAO</name>
<organism evidence="12 13">
    <name type="scientific">Acidiluteibacter ferrifornacis</name>
    <dbReference type="NCBI Taxonomy" id="2692424"/>
    <lineage>
        <taxon>Bacteria</taxon>
        <taxon>Pseudomonadati</taxon>
        <taxon>Bacteroidota</taxon>
        <taxon>Flavobacteriia</taxon>
        <taxon>Flavobacteriales</taxon>
        <taxon>Cryomorphaceae</taxon>
        <taxon>Acidiluteibacter</taxon>
    </lineage>
</organism>
<dbReference type="InterPro" id="IPR005490">
    <property type="entry name" value="LD_TPept_cat_dom"/>
</dbReference>
<comment type="pathway">
    <text evidence="1 9">Cell wall biogenesis; peptidoglycan biosynthesis.</text>
</comment>
<evidence type="ECO:0000256" key="8">
    <source>
        <dbReference type="ARBA" id="ARBA00023316"/>
    </source>
</evidence>
<protein>
    <submittedName>
        <fullName evidence="12">L,D-transpeptidase family protein</fullName>
    </submittedName>
</protein>
<dbReference type="GO" id="GO:0018104">
    <property type="term" value="P:peptidoglycan-protein cross-linking"/>
    <property type="evidence" value="ECO:0007669"/>
    <property type="project" value="TreeGrafter"/>
</dbReference>
<sequence length="196" mass="22310">MIILILAFFVFSSPLNAGGIASFIDDYINIKYQQSFDSYIFVSIKRQKLFYIKNGNVEKVFLISTAKKGIGQEIHSQQTPEGLHVIKHMIGQNLPKNAIFKERVFNGEIAEIYTDKTDINEDFVTSRIMWLEGQEEGINKGGNVDSYKRYIYIHGTPEEGLIGKPASHGCVRMKNKEVIELFDLVQVNTPVLILNY</sequence>
<dbReference type="GO" id="GO:0008360">
    <property type="term" value="P:regulation of cell shape"/>
    <property type="evidence" value="ECO:0007669"/>
    <property type="project" value="UniProtKB-UniRule"/>
</dbReference>
<evidence type="ECO:0000256" key="3">
    <source>
        <dbReference type="ARBA" id="ARBA00022676"/>
    </source>
</evidence>
<evidence type="ECO:0000256" key="2">
    <source>
        <dbReference type="ARBA" id="ARBA00005992"/>
    </source>
</evidence>
<comment type="caution">
    <text evidence="12">The sequence shown here is derived from an EMBL/GenBank/DDBJ whole genome shotgun (WGS) entry which is preliminary data.</text>
</comment>
<evidence type="ECO:0000313" key="12">
    <source>
        <dbReference type="EMBL" id="NBG65891.1"/>
    </source>
</evidence>
<evidence type="ECO:0000259" key="11">
    <source>
        <dbReference type="PROSITE" id="PS52029"/>
    </source>
</evidence>
<evidence type="ECO:0000256" key="1">
    <source>
        <dbReference type="ARBA" id="ARBA00004752"/>
    </source>
</evidence>
<evidence type="ECO:0000256" key="4">
    <source>
        <dbReference type="ARBA" id="ARBA00022679"/>
    </source>
</evidence>
<accession>A0A6N9NK93</accession>
<dbReference type="InterPro" id="IPR038063">
    <property type="entry name" value="Transpep_catalytic_dom"/>
</dbReference>
<feature type="active site" description="Proton donor/acceptor" evidence="9">
    <location>
        <position position="154"/>
    </location>
</feature>
<keyword evidence="10" id="KW-0732">Signal</keyword>
<dbReference type="GO" id="GO:0016757">
    <property type="term" value="F:glycosyltransferase activity"/>
    <property type="evidence" value="ECO:0007669"/>
    <property type="project" value="UniProtKB-KW"/>
</dbReference>
<dbReference type="GO" id="GO:0071972">
    <property type="term" value="F:peptidoglycan L,D-transpeptidase activity"/>
    <property type="evidence" value="ECO:0007669"/>
    <property type="project" value="TreeGrafter"/>
</dbReference>
<proteinExistence type="inferred from homology"/>
<evidence type="ECO:0000256" key="9">
    <source>
        <dbReference type="PROSITE-ProRule" id="PRU01373"/>
    </source>
</evidence>
<dbReference type="EMBL" id="WWNE01000006">
    <property type="protein sequence ID" value="NBG65891.1"/>
    <property type="molecule type" value="Genomic_DNA"/>
</dbReference>
<dbReference type="GO" id="GO:0005576">
    <property type="term" value="C:extracellular region"/>
    <property type="evidence" value="ECO:0007669"/>
    <property type="project" value="TreeGrafter"/>
</dbReference>
<keyword evidence="4" id="KW-0808">Transferase</keyword>
<keyword evidence="8 9" id="KW-0961">Cell wall biogenesis/degradation</keyword>
<dbReference type="AlphaFoldDB" id="A0A6N9NK93"/>
<dbReference type="Pfam" id="PF03734">
    <property type="entry name" value="YkuD"/>
    <property type="match status" value="1"/>
</dbReference>
<evidence type="ECO:0000256" key="5">
    <source>
        <dbReference type="ARBA" id="ARBA00022801"/>
    </source>
</evidence>
<dbReference type="PANTHER" id="PTHR30582:SF24">
    <property type="entry name" value="L,D-TRANSPEPTIDASE ERFK_SRFK-RELATED"/>
    <property type="match status" value="1"/>
</dbReference>
<evidence type="ECO:0000256" key="6">
    <source>
        <dbReference type="ARBA" id="ARBA00022960"/>
    </source>
</evidence>
<keyword evidence="13" id="KW-1185">Reference proteome</keyword>
<evidence type="ECO:0000313" key="13">
    <source>
        <dbReference type="Proteomes" id="UP000470771"/>
    </source>
</evidence>
<dbReference type="Gene3D" id="2.40.440.10">
    <property type="entry name" value="L,D-transpeptidase catalytic domain-like"/>
    <property type="match status" value="1"/>
</dbReference>
<dbReference type="PROSITE" id="PS52029">
    <property type="entry name" value="LD_TPASE"/>
    <property type="match status" value="1"/>
</dbReference>
<gene>
    <name evidence="12" type="ORF">GQN54_07150</name>
</gene>
<dbReference type="SUPFAM" id="SSF141523">
    <property type="entry name" value="L,D-transpeptidase catalytic domain-like"/>
    <property type="match status" value="1"/>
</dbReference>
<comment type="similarity">
    <text evidence="2">Belongs to the YkuD family.</text>
</comment>
<evidence type="ECO:0000256" key="7">
    <source>
        <dbReference type="ARBA" id="ARBA00022984"/>
    </source>
</evidence>
<dbReference type="InterPro" id="IPR050979">
    <property type="entry name" value="LD-transpeptidase"/>
</dbReference>
<dbReference type="CDD" id="cd16913">
    <property type="entry name" value="YkuD_like"/>
    <property type="match status" value="1"/>
</dbReference>
<evidence type="ECO:0000256" key="10">
    <source>
        <dbReference type="SAM" id="SignalP"/>
    </source>
</evidence>
<dbReference type="UniPathway" id="UPA00219"/>